<dbReference type="EMBL" id="VDFR01000203">
    <property type="protein sequence ID" value="TNC31474.1"/>
    <property type="molecule type" value="Genomic_DNA"/>
</dbReference>
<protein>
    <submittedName>
        <fullName evidence="2">Phosphotransferase family protein</fullName>
    </submittedName>
</protein>
<dbReference type="OrthoDB" id="3806873at2"/>
<dbReference type="CDD" id="cd05154">
    <property type="entry name" value="ACAD10_11_N-like"/>
    <property type="match status" value="1"/>
</dbReference>
<dbReference type="Gene3D" id="3.30.200.20">
    <property type="entry name" value="Phosphorylase Kinase, domain 1"/>
    <property type="match status" value="1"/>
</dbReference>
<dbReference type="RefSeq" id="WP_139087548.1">
    <property type="nucleotide sequence ID" value="NZ_VDFR01000166.1"/>
</dbReference>
<dbReference type="PANTHER" id="PTHR47829:SF1">
    <property type="entry name" value="HAD FAMILY PHOSPHATASE"/>
    <property type="match status" value="1"/>
</dbReference>
<name>A0A5C4MB71_9ACTN</name>
<dbReference type="AlphaFoldDB" id="A0A5C4MB71"/>
<organism evidence="2 4">
    <name type="scientific">Mumia zhuanghuii</name>
    <dbReference type="NCBI Taxonomy" id="2585211"/>
    <lineage>
        <taxon>Bacteria</taxon>
        <taxon>Bacillati</taxon>
        <taxon>Actinomycetota</taxon>
        <taxon>Actinomycetes</taxon>
        <taxon>Propionibacteriales</taxon>
        <taxon>Nocardioidaceae</taxon>
        <taxon>Mumia</taxon>
    </lineage>
</organism>
<evidence type="ECO:0000313" key="4">
    <source>
        <dbReference type="Proteomes" id="UP000306740"/>
    </source>
</evidence>
<evidence type="ECO:0000259" key="1">
    <source>
        <dbReference type="Pfam" id="PF01636"/>
    </source>
</evidence>
<evidence type="ECO:0000313" key="2">
    <source>
        <dbReference type="EMBL" id="TNC31474.1"/>
    </source>
</evidence>
<sequence>MADDLPGLDLDRLGAFLDKEAPGLVAGPLSGTVIPGGRSNLTYDVTDGTTHLIVRRPPLGHVLATAHDMSREHTVIKALAPTDVPVPEVHALCQDTEVIGAPFYVMAKVEGRAIRRATELEELGAARTADIAGRLVDTLADLHAVDPDTVGLEAFGRAEGYLERQVRRWTTQAEASKSRELAGYAELRDYLATHVPAHSDAAIVHGDFRLDNVLVDTSPGGDDRITAVLDWEMATLGDPLSDIALSIVYQEMGRTAGAGTVSDATQAPGYPTVDEVLERYSARSGRDVSSMGFHLALGFYKLAIITEGIHFRYTQGQTVGEGFDRMGEVTEPLIALGLQAARR</sequence>
<accession>A0A5C4MB71</accession>
<dbReference type="Pfam" id="PF01636">
    <property type="entry name" value="APH"/>
    <property type="match status" value="1"/>
</dbReference>
<proteinExistence type="predicted"/>
<dbReference type="Proteomes" id="UP000306740">
    <property type="component" value="Unassembled WGS sequence"/>
</dbReference>
<dbReference type="InterPro" id="IPR011009">
    <property type="entry name" value="Kinase-like_dom_sf"/>
</dbReference>
<feature type="domain" description="Aminoglycoside phosphotransferase" evidence="1">
    <location>
        <begin position="32"/>
        <end position="272"/>
    </location>
</feature>
<dbReference type="GO" id="GO:0016740">
    <property type="term" value="F:transferase activity"/>
    <property type="evidence" value="ECO:0007669"/>
    <property type="project" value="UniProtKB-KW"/>
</dbReference>
<dbReference type="InterPro" id="IPR052898">
    <property type="entry name" value="ACAD10-like"/>
</dbReference>
<dbReference type="PANTHER" id="PTHR47829">
    <property type="entry name" value="HYDROLASE, PUTATIVE (AFU_ORTHOLOGUE AFUA_1G12880)-RELATED"/>
    <property type="match status" value="1"/>
</dbReference>
<dbReference type="InterPro" id="IPR002575">
    <property type="entry name" value="Aminoglycoside_PTrfase"/>
</dbReference>
<dbReference type="SUPFAM" id="SSF56112">
    <property type="entry name" value="Protein kinase-like (PK-like)"/>
    <property type="match status" value="1"/>
</dbReference>
<evidence type="ECO:0000313" key="3">
    <source>
        <dbReference type="EMBL" id="TNC33702.1"/>
    </source>
</evidence>
<gene>
    <name evidence="3" type="ORF">FHE65_28560</name>
    <name evidence="2" type="ORF">FHE65_31145</name>
</gene>
<dbReference type="InterPro" id="IPR041726">
    <property type="entry name" value="ACAD10_11_N"/>
</dbReference>
<reference evidence="2 4" key="1">
    <citation type="submission" date="2019-05" db="EMBL/GenBank/DDBJ databases">
        <title>Mumia sp. nov., isolated from the intestinal contents of plateau pika (Ochotona curzoniae) in the Qinghai-Tibet plateau of China.</title>
        <authorList>
            <person name="Tian Z."/>
        </authorList>
    </citation>
    <scope>NUCLEOTIDE SEQUENCE [LARGE SCALE GENOMIC DNA]</scope>
    <source>
        <strain evidence="4">527</strain>
        <strain evidence="2">Z527</strain>
    </source>
</reference>
<dbReference type="Gene3D" id="3.90.1200.10">
    <property type="match status" value="1"/>
</dbReference>
<comment type="caution">
    <text evidence="2">The sequence shown here is derived from an EMBL/GenBank/DDBJ whole genome shotgun (WGS) entry which is preliminary data.</text>
</comment>
<dbReference type="EMBL" id="VDFR01000166">
    <property type="protein sequence ID" value="TNC33702.1"/>
    <property type="molecule type" value="Genomic_DNA"/>
</dbReference>
<keyword evidence="2" id="KW-0808">Transferase</keyword>